<sequence length="138" mass="15623">MRRALVGSVALILTACASHDDQQGLCGELSTFHQPPETENLFRAVVTRIDDTNVVTKASYRLAPGTHTLRVVELIDDPRLGISLRDRHYKEFTLRVEAGVEYHLGARFETPVEVPSSKTDYWQPVVWKQEPVQCHLEP</sequence>
<dbReference type="AlphaFoldDB" id="A0A1G9AX97"/>
<dbReference type="RefSeq" id="WP_090368288.1">
    <property type="nucleotide sequence ID" value="NZ_FNEM01000025.1"/>
</dbReference>
<keyword evidence="2" id="KW-1185">Reference proteome</keyword>
<reference evidence="2" key="1">
    <citation type="submission" date="2016-10" db="EMBL/GenBank/DDBJ databases">
        <authorList>
            <person name="Varghese N."/>
            <person name="Submissions S."/>
        </authorList>
    </citation>
    <scope>NUCLEOTIDE SEQUENCE [LARGE SCALE GENOMIC DNA]</scope>
    <source>
        <strain evidence="2">DSM 23317</strain>
    </source>
</reference>
<evidence type="ECO:0008006" key="3">
    <source>
        <dbReference type="Google" id="ProtNLM"/>
    </source>
</evidence>
<dbReference type="Proteomes" id="UP000199527">
    <property type="component" value="Unassembled WGS sequence"/>
</dbReference>
<gene>
    <name evidence="1" type="ORF">SAMN04488540_12540</name>
</gene>
<dbReference type="EMBL" id="FNEM01000025">
    <property type="protein sequence ID" value="SDK31504.1"/>
    <property type="molecule type" value="Genomic_DNA"/>
</dbReference>
<evidence type="ECO:0000313" key="1">
    <source>
        <dbReference type="EMBL" id="SDK31504.1"/>
    </source>
</evidence>
<proteinExistence type="predicted"/>
<evidence type="ECO:0000313" key="2">
    <source>
        <dbReference type="Proteomes" id="UP000199527"/>
    </source>
</evidence>
<name>A0A1G9AX97_9GAMM</name>
<dbReference type="OrthoDB" id="6402251at2"/>
<dbReference type="PROSITE" id="PS51257">
    <property type="entry name" value="PROKAR_LIPOPROTEIN"/>
    <property type="match status" value="1"/>
</dbReference>
<protein>
    <recommendedName>
        <fullName evidence="3">Lipoprotein</fullName>
    </recommendedName>
</protein>
<organism evidence="1 2">
    <name type="scientific">Ferrimonas sediminum</name>
    <dbReference type="NCBI Taxonomy" id="718193"/>
    <lineage>
        <taxon>Bacteria</taxon>
        <taxon>Pseudomonadati</taxon>
        <taxon>Pseudomonadota</taxon>
        <taxon>Gammaproteobacteria</taxon>
        <taxon>Alteromonadales</taxon>
        <taxon>Ferrimonadaceae</taxon>
        <taxon>Ferrimonas</taxon>
    </lineage>
</organism>
<accession>A0A1G9AX97</accession>